<accession>A0AAD7DY53</accession>
<protein>
    <submittedName>
        <fullName evidence="2">Uncharacterized protein</fullName>
    </submittedName>
</protein>
<evidence type="ECO:0000256" key="1">
    <source>
        <dbReference type="SAM" id="MobiDB-lite"/>
    </source>
</evidence>
<gene>
    <name evidence="2" type="ORF">B0H16DRAFT_1483430</name>
</gene>
<comment type="caution">
    <text evidence="2">The sequence shown here is derived from an EMBL/GenBank/DDBJ whole genome shotgun (WGS) entry which is preliminary data.</text>
</comment>
<organism evidence="2 3">
    <name type="scientific">Mycena metata</name>
    <dbReference type="NCBI Taxonomy" id="1033252"/>
    <lineage>
        <taxon>Eukaryota</taxon>
        <taxon>Fungi</taxon>
        <taxon>Dikarya</taxon>
        <taxon>Basidiomycota</taxon>
        <taxon>Agaricomycotina</taxon>
        <taxon>Agaricomycetes</taxon>
        <taxon>Agaricomycetidae</taxon>
        <taxon>Agaricales</taxon>
        <taxon>Marasmiineae</taxon>
        <taxon>Mycenaceae</taxon>
        <taxon>Mycena</taxon>
    </lineage>
</organism>
<proteinExistence type="predicted"/>
<name>A0AAD7DY53_9AGAR</name>
<evidence type="ECO:0000313" key="2">
    <source>
        <dbReference type="EMBL" id="KAJ7701635.1"/>
    </source>
</evidence>
<reference evidence="2" key="1">
    <citation type="submission" date="2023-03" db="EMBL/GenBank/DDBJ databases">
        <title>Massive genome expansion in bonnet fungi (Mycena s.s.) driven by repeated elements and novel gene families across ecological guilds.</title>
        <authorList>
            <consortium name="Lawrence Berkeley National Laboratory"/>
            <person name="Harder C.B."/>
            <person name="Miyauchi S."/>
            <person name="Viragh M."/>
            <person name="Kuo A."/>
            <person name="Thoen E."/>
            <person name="Andreopoulos B."/>
            <person name="Lu D."/>
            <person name="Skrede I."/>
            <person name="Drula E."/>
            <person name="Henrissat B."/>
            <person name="Morin E."/>
            <person name="Kohler A."/>
            <person name="Barry K."/>
            <person name="LaButti K."/>
            <person name="Morin E."/>
            <person name="Salamov A."/>
            <person name="Lipzen A."/>
            <person name="Mereny Z."/>
            <person name="Hegedus B."/>
            <person name="Baldrian P."/>
            <person name="Stursova M."/>
            <person name="Weitz H."/>
            <person name="Taylor A."/>
            <person name="Grigoriev I.V."/>
            <person name="Nagy L.G."/>
            <person name="Martin F."/>
            <person name="Kauserud H."/>
        </authorList>
    </citation>
    <scope>NUCLEOTIDE SEQUENCE</scope>
    <source>
        <strain evidence="2">CBHHK182m</strain>
    </source>
</reference>
<evidence type="ECO:0000313" key="3">
    <source>
        <dbReference type="Proteomes" id="UP001215598"/>
    </source>
</evidence>
<keyword evidence="3" id="KW-1185">Reference proteome</keyword>
<dbReference type="AlphaFoldDB" id="A0AAD7DY53"/>
<dbReference type="EMBL" id="JARKIB010000529">
    <property type="protein sequence ID" value="KAJ7701635.1"/>
    <property type="molecule type" value="Genomic_DNA"/>
</dbReference>
<sequence length="319" mass="35056">MEPTVGKARRYNSRDAWEHRGMYNSCMLHLDRETSDETAVDFKFPERWKGEEVEEFPGSEVDTERDRTYGWDTSTSTQPTKTLQWTRSSAWCTGQDATATVRSRGAAWSASLSESVPLTTGFTESIICIGVVAGVHIIDFEVHERSGRSDNWRGLGVDRKWTKISETISLGRVRMGILAFTTAIRARSAASEFLCLNSAPAGGVILSGGSKKADRWRCRLSRSESACSASEFGTVNIIATRRANRCKKKLTSHYHATTFTSGLETFALSLNQFSVQDSTPGISGITSTSVLRSVPFRQTRVSLAGVSRVCIPLAASCQS</sequence>
<feature type="region of interest" description="Disordered" evidence="1">
    <location>
        <begin position="53"/>
        <end position="79"/>
    </location>
</feature>
<dbReference type="Proteomes" id="UP001215598">
    <property type="component" value="Unassembled WGS sequence"/>
</dbReference>